<proteinExistence type="predicted"/>
<evidence type="ECO:0000313" key="3">
    <source>
        <dbReference type="Proteomes" id="UP000248857"/>
    </source>
</evidence>
<gene>
    <name evidence="2" type="ORF">C1752_06208</name>
</gene>
<dbReference type="Proteomes" id="UP000248857">
    <property type="component" value="Unassembled WGS sequence"/>
</dbReference>
<dbReference type="RefSeq" id="WP_110988001.1">
    <property type="nucleotide sequence ID" value="NZ_CAWNWM010000016.1"/>
</dbReference>
<evidence type="ECO:0000256" key="1">
    <source>
        <dbReference type="SAM" id="MobiDB-lite"/>
    </source>
</evidence>
<sequence length="145" mass="15695">MCVGCYALSVMTLVSPVNEAPQPANLPALSQPAATPTQIQKELTPAEVRDSLASFLKRLPATPNAQILRTGFGAMQTQLVGVNDMQLVYDIVGQHMTSLTDQVLAAPNSAELLQILQETEEEPSNQQASRTLLNSQSSHHWGWLS</sequence>
<reference evidence="2 3" key="1">
    <citation type="journal article" date="2018" name="Sci. Rep.">
        <title>A novel species of the marine cyanobacterium Acaryochloris with a unique pigment content and lifestyle.</title>
        <authorList>
            <person name="Partensky F."/>
            <person name="Six C."/>
            <person name="Ratin M."/>
            <person name="Garczarek L."/>
            <person name="Vaulot D."/>
            <person name="Probert I."/>
            <person name="Calteau A."/>
            <person name="Gourvil P."/>
            <person name="Marie D."/>
            <person name="Grebert T."/>
            <person name="Bouchier C."/>
            <person name="Le Panse S."/>
            <person name="Gachenot M."/>
            <person name="Rodriguez F."/>
            <person name="Garrido J.L."/>
        </authorList>
    </citation>
    <scope>NUCLEOTIDE SEQUENCE [LARGE SCALE GENOMIC DNA]</scope>
    <source>
        <strain evidence="2 3">RCC1774</strain>
    </source>
</reference>
<dbReference type="AlphaFoldDB" id="A0A2W1JCQ6"/>
<name>A0A2W1JCQ6_9CYAN</name>
<accession>A0A2W1JCQ6</accession>
<protein>
    <submittedName>
        <fullName evidence="2">Uncharacterized protein</fullName>
    </submittedName>
</protein>
<feature type="compositionally biased region" description="Polar residues" evidence="1">
    <location>
        <begin position="124"/>
        <end position="139"/>
    </location>
</feature>
<keyword evidence="3" id="KW-1185">Reference proteome</keyword>
<feature type="region of interest" description="Disordered" evidence="1">
    <location>
        <begin position="121"/>
        <end position="145"/>
    </location>
</feature>
<organism evidence="2 3">
    <name type="scientific">Acaryochloris thomasi RCC1774</name>
    <dbReference type="NCBI Taxonomy" id="1764569"/>
    <lineage>
        <taxon>Bacteria</taxon>
        <taxon>Bacillati</taxon>
        <taxon>Cyanobacteriota</taxon>
        <taxon>Cyanophyceae</taxon>
        <taxon>Acaryochloridales</taxon>
        <taxon>Acaryochloridaceae</taxon>
        <taxon>Acaryochloris</taxon>
        <taxon>Acaryochloris thomasi</taxon>
    </lineage>
</organism>
<dbReference type="EMBL" id="PQWO01000016">
    <property type="protein sequence ID" value="PZD71588.1"/>
    <property type="molecule type" value="Genomic_DNA"/>
</dbReference>
<comment type="caution">
    <text evidence="2">The sequence shown here is derived from an EMBL/GenBank/DDBJ whole genome shotgun (WGS) entry which is preliminary data.</text>
</comment>
<evidence type="ECO:0000313" key="2">
    <source>
        <dbReference type="EMBL" id="PZD71588.1"/>
    </source>
</evidence>